<accession>A0A9P1GJD0</accession>
<feature type="compositionally biased region" description="Acidic residues" evidence="2">
    <location>
        <begin position="367"/>
        <end position="395"/>
    </location>
</feature>
<reference evidence="4" key="2">
    <citation type="submission" date="2024-04" db="EMBL/GenBank/DDBJ databases">
        <authorList>
            <person name="Chen Y."/>
            <person name="Shah S."/>
            <person name="Dougan E. K."/>
            <person name="Thang M."/>
            <person name="Chan C."/>
        </authorList>
    </citation>
    <scope>NUCLEOTIDE SEQUENCE [LARGE SCALE GENOMIC DNA]</scope>
</reference>
<organism evidence="3">
    <name type="scientific">Cladocopium goreaui</name>
    <dbReference type="NCBI Taxonomy" id="2562237"/>
    <lineage>
        <taxon>Eukaryota</taxon>
        <taxon>Sar</taxon>
        <taxon>Alveolata</taxon>
        <taxon>Dinophyceae</taxon>
        <taxon>Suessiales</taxon>
        <taxon>Symbiodiniaceae</taxon>
        <taxon>Cladocopium</taxon>
    </lineage>
</organism>
<proteinExistence type="predicted"/>
<dbReference type="EMBL" id="CAMXCT020005472">
    <property type="protein sequence ID" value="CAL1165837.1"/>
    <property type="molecule type" value="Genomic_DNA"/>
</dbReference>
<name>A0A9P1GJD0_9DINO</name>
<protein>
    <submittedName>
        <fullName evidence="3">Uncharacterized protein</fullName>
    </submittedName>
</protein>
<feature type="coiled-coil region" evidence="1">
    <location>
        <begin position="633"/>
        <end position="670"/>
    </location>
</feature>
<keyword evidence="5" id="KW-1185">Reference proteome</keyword>
<gene>
    <name evidence="3" type="ORF">C1SCF055_LOCUS37523</name>
</gene>
<feature type="compositionally biased region" description="Basic and acidic residues" evidence="2">
    <location>
        <begin position="244"/>
        <end position="265"/>
    </location>
</feature>
<evidence type="ECO:0000256" key="1">
    <source>
        <dbReference type="SAM" id="Coils"/>
    </source>
</evidence>
<feature type="compositionally biased region" description="Acidic residues" evidence="2">
    <location>
        <begin position="572"/>
        <end position="585"/>
    </location>
</feature>
<keyword evidence="1" id="KW-0175">Coiled coil</keyword>
<evidence type="ECO:0000313" key="4">
    <source>
        <dbReference type="EMBL" id="CAL1165837.1"/>
    </source>
</evidence>
<feature type="region of interest" description="Disordered" evidence="2">
    <location>
        <begin position="564"/>
        <end position="588"/>
    </location>
</feature>
<dbReference type="EMBL" id="CAMXCT010005472">
    <property type="protein sequence ID" value="CAI4012462.1"/>
    <property type="molecule type" value="Genomic_DNA"/>
</dbReference>
<feature type="compositionally biased region" description="Low complexity" evidence="2">
    <location>
        <begin position="342"/>
        <end position="354"/>
    </location>
</feature>
<dbReference type="AlphaFoldDB" id="A0A9P1GJD0"/>
<feature type="region of interest" description="Disordered" evidence="2">
    <location>
        <begin position="191"/>
        <end position="424"/>
    </location>
</feature>
<feature type="compositionally biased region" description="Low complexity" evidence="2">
    <location>
        <begin position="209"/>
        <end position="227"/>
    </location>
</feature>
<sequence length="721" mass="80557">VTLLVLALQAVGAAWLIEQPISSLAWYQPRLRSILRSIHKVYVCKWWMGHYRSATAKRHICWSNTRKVGALDRGTLTKSQREEIRKSGVKSATTKVNRKGKKSYTGTQFLRGTGAYPPHFGLKMVRLFPRLTQYRTPPPEVPEELVAIPTQEFFDSLPWDEDKWEVQSQLWPPTGQVFVEYEAQLAALKKQKEDQATDAELKAARRGKPSSSTPSTSVAPKATARASGKSKAKPAKPVIPPENSPKEVTKTPVADLKKSRSDQKKVIKKPKSKSVPKPSVPSAASQPPVKRHRGKSPAAPPHASEESEIEQLKKANAKLTADLEALLKKDSSGPATPAPRVSAPSPKTPASSKPNVKAAQAVASQEDGSEEEEGEETENEEGSEESEQEENEEVPGTEVSSEPTEAAKNNRLRRLCEKKPSGRMQVPQEIHDIWAKGGPERLALRDQLEGCGWQKDQFVSTVLKIKEKSNKFVRTKKRGWYTKEKMRIKLGWSKSYINDVVKYCEKKGNEALRKRDTYNKNLWKYLVEVDEDDEEQEEDLEKETKSSAANGVVKFSHLDRKRSRKDIQAEAGAEESEEADDDDKDAECAQGAQEFQSLKKFGDSLLSRSGKLADLSGQLDDAMAESESGSYHRARVQKSQRGLEEAIKILEDEFDKVESTKADVSDLQNRKLPEADQKLLVSKAEAQIKSSTRACSKVTTAESTAKNFGIMKQYEVYIWFL</sequence>
<feature type="compositionally biased region" description="Low complexity" evidence="2">
    <location>
        <begin position="275"/>
        <end position="288"/>
    </location>
</feature>
<evidence type="ECO:0000313" key="5">
    <source>
        <dbReference type="Proteomes" id="UP001152797"/>
    </source>
</evidence>
<evidence type="ECO:0000256" key="2">
    <source>
        <dbReference type="SAM" id="MobiDB-lite"/>
    </source>
</evidence>
<dbReference type="EMBL" id="CAMXCT030005472">
    <property type="protein sequence ID" value="CAL4799774.1"/>
    <property type="molecule type" value="Genomic_DNA"/>
</dbReference>
<reference evidence="3" key="1">
    <citation type="submission" date="2022-10" db="EMBL/GenBank/DDBJ databases">
        <authorList>
            <person name="Chen Y."/>
            <person name="Dougan E. K."/>
            <person name="Chan C."/>
            <person name="Rhodes N."/>
            <person name="Thang M."/>
        </authorList>
    </citation>
    <scope>NUCLEOTIDE SEQUENCE</scope>
</reference>
<feature type="compositionally biased region" description="Basic and acidic residues" evidence="2">
    <location>
        <begin position="191"/>
        <end position="203"/>
    </location>
</feature>
<feature type="non-terminal residue" evidence="3">
    <location>
        <position position="1"/>
    </location>
</feature>
<comment type="caution">
    <text evidence="3">The sequence shown here is derived from an EMBL/GenBank/DDBJ whole genome shotgun (WGS) entry which is preliminary data.</text>
</comment>
<dbReference type="Proteomes" id="UP001152797">
    <property type="component" value="Unassembled WGS sequence"/>
</dbReference>
<evidence type="ECO:0000313" key="3">
    <source>
        <dbReference type="EMBL" id="CAI4012462.1"/>
    </source>
</evidence>